<keyword evidence="3" id="KW-1185">Reference proteome</keyword>
<name>A0A9W9T4X6_9EURO</name>
<evidence type="ECO:0000313" key="2">
    <source>
        <dbReference type="EMBL" id="KAJ5209659.1"/>
    </source>
</evidence>
<dbReference type="AlphaFoldDB" id="A0A9W9T4X6"/>
<gene>
    <name evidence="2" type="ORF">N7449_004038</name>
</gene>
<reference evidence="2" key="2">
    <citation type="journal article" date="2023" name="IMA Fungus">
        <title>Comparative genomic study of the Penicillium genus elucidates a diverse pangenome and 15 lateral gene transfer events.</title>
        <authorList>
            <person name="Petersen C."/>
            <person name="Sorensen T."/>
            <person name="Nielsen M.R."/>
            <person name="Sondergaard T.E."/>
            <person name="Sorensen J.L."/>
            <person name="Fitzpatrick D.A."/>
            <person name="Frisvad J.C."/>
            <person name="Nielsen K.L."/>
        </authorList>
    </citation>
    <scope>NUCLEOTIDE SEQUENCE</scope>
    <source>
        <strain evidence="2">IBT 20477</strain>
    </source>
</reference>
<comment type="caution">
    <text evidence="2">The sequence shown here is derived from an EMBL/GenBank/DDBJ whole genome shotgun (WGS) entry which is preliminary data.</text>
</comment>
<sequence length="111" mass="12700">MSWSWMFVCDRMYVFVSKKRQSMPVKARPREPKAKAKVKGAVFIAATLPYHPSALSTSTSFFFEKNETCECKEEEEDDDDNRDGDVALNHVGWRRPADRGREGASIVVKQI</sequence>
<feature type="compositionally biased region" description="Acidic residues" evidence="1">
    <location>
        <begin position="73"/>
        <end position="82"/>
    </location>
</feature>
<dbReference type="Proteomes" id="UP001150942">
    <property type="component" value="Unassembled WGS sequence"/>
</dbReference>
<evidence type="ECO:0000313" key="3">
    <source>
        <dbReference type="Proteomes" id="UP001150942"/>
    </source>
</evidence>
<dbReference type="OrthoDB" id="10600356at2759"/>
<protein>
    <submittedName>
        <fullName evidence="2">Uncharacterized protein</fullName>
    </submittedName>
</protein>
<accession>A0A9W9T4X6</accession>
<evidence type="ECO:0000256" key="1">
    <source>
        <dbReference type="SAM" id="MobiDB-lite"/>
    </source>
</evidence>
<proteinExistence type="predicted"/>
<organism evidence="2 3">
    <name type="scientific">Penicillium cf. viridicatum</name>
    <dbReference type="NCBI Taxonomy" id="2972119"/>
    <lineage>
        <taxon>Eukaryota</taxon>
        <taxon>Fungi</taxon>
        <taxon>Dikarya</taxon>
        <taxon>Ascomycota</taxon>
        <taxon>Pezizomycotina</taxon>
        <taxon>Eurotiomycetes</taxon>
        <taxon>Eurotiomycetidae</taxon>
        <taxon>Eurotiales</taxon>
        <taxon>Aspergillaceae</taxon>
        <taxon>Penicillium</taxon>
    </lineage>
</organism>
<dbReference type="EMBL" id="JAPQKQ010000002">
    <property type="protein sequence ID" value="KAJ5209659.1"/>
    <property type="molecule type" value="Genomic_DNA"/>
</dbReference>
<feature type="region of interest" description="Disordered" evidence="1">
    <location>
        <begin position="73"/>
        <end position="111"/>
    </location>
</feature>
<reference evidence="2" key="1">
    <citation type="submission" date="2022-11" db="EMBL/GenBank/DDBJ databases">
        <authorList>
            <person name="Petersen C."/>
        </authorList>
    </citation>
    <scope>NUCLEOTIDE SEQUENCE</scope>
    <source>
        <strain evidence="2">IBT 20477</strain>
    </source>
</reference>